<gene>
    <name evidence="1" type="ORF">L6164_002119</name>
</gene>
<dbReference type="Proteomes" id="UP000828941">
    <property type="component" value="Chromosome 2"/>
</dbReference>
<keyword evidence="2" id="KW-1185">Reference proteome</keyword>
<accession>A0ACB9PZ31</accession>
<reference evidence="1 2" key="1">
    <citation type="journal article" date="2022" name="DNA Res.">
        <title>Chromosomal-level genome assembly of the orchid tree Bauhinia variegata (Leguminosae; Cercidoideae) supports the allotetraploid origin hypothesis of Bauhinia.</title>
        <authorList>
            <person name="Zhong Y."/>
            <person name="Chen Y."/>
            <person name="Zheng D."/>
            <person name="Pang J."/>
            <person name="Liu Y."/>
            <person name="Luo S."/>
            <person name="Meng S."/>
            <person name="Qian L."/>
            <person name="Wei D."/>
            <person name="Dai S."/>
            <person name="Zhou R."/>
        </authorList>
    </citation>
    <scope>NUCLEOTIDE SEQUENCE [LARGE SCALE GENOMIC DNA]</scope>
    <source>
        <strain evidence="1">BV-YZ2020</strain>
    </source>
</reference>
<proteinExistence type="predicted"/>
<sequence>MSSPHTIPNDVDPKCPLVVVMLSNILKLTSTNYLSWKLQIEATLVGYGLFKYLDGTFPAPPTTITMETVSEPNPAYLTWVCQDKLLFGALIGTLEPTLVPLISRSRTTQEVWDTLAHTFARPTRGHIKQLKTTFKALTKGPQSITEYMHSIKACTDQLALLGNPIDPEDITDKVLESLDSTFQGVIDAVHAHDTPISFDELHEKLLNRELMAKSQPIMPTLPASVHATTTRLPYNTQLTPTNHFRPTSTHKTISSNSKRSTQPGPRGYQGKCQWCHTIGHSLHLCPIFQEKYPAIRPPPRPTSNPSQPQAHVATASISSHPSPWLLDTGASHHVTHDLANLSLHHPYDGTEEIVIGNGTGIPITHTGSLFFPTSSSKSLSLSNVLCAPTMTRNIISISQLCSENNLIIEFTSNSFVVKDRLTGAQLIQGPTRHGIYEWPSPAPILAFSSVKASALAWHHRLGHPSLSTFKNIVSNFRLHVSSDFSFNCNSCHCNKSHKLPFSQSTLISNAPLDLIYTDLWTSPLYSIDGYKYYVIFVDHFTKYIWFYPLKNKSDTKVVFIRFKALVEKYFEKNIKAIYSDNGGEYQALATFLTIDGVSHLTSPPHTPEHNGYAERRHRHIVETGLSLLAHAQLPLEFWSYSFATAAYLINRLPTPTLSNSSPYHRLFGAPPNYLKLRSFGCLCYPWLRPYASHKLDPKSIPCIFIGYSKTQSAYYCLDPTTHKVYTSRHVQFVETEFPYARLSTRTRINPMPNPDHWCPLSLPIIQPVPIHTPKVNDNSLTTVPVPNTHSEQQLSAQQVITPQPSHPSSTITQPPSPPLPPPPGVVTRSKNNIHKPNPKYNHHTTLQLKPTEPTTFELLISKTGLSDQTSILRGHVEDKAKT</sequence>
<evidence type="ECO:0000313" key="1">
    <source>
        <dbReference type="EMBL" id="KAI4353149.1"/>
    </source>
</evidence>
<evidence type="ECO:0000313" key="2">
    <source>
        <dbReference type="Proteomes" id="UP000828941"/>
    </source>
</evidence>
<name>A0ACB9PZ31_BAUVA</name>
<organism evidence="1 2">
    <name type="scientific">Bauhinia variegata</name>
    <name type="common">Purple orchid tree</name>
    <name type="synonym">Phanera variegata</name>
    <dbReference type="NCBI Taxonomy" id="167791"/>
    <lineage>
        <taxon>Eukaryota</taxon>
        <taxon>Viridiplantae</taxon>
        <taxon>Streptophyta</taxon>
        <taxon>Embryophyta</taxon>
        <taxon>Tracheophyta</taxon>
        <taxon>Spermatophyta</taxon>
        <taxon>Magnoliopsida</taxon>
        <taxon>eudicotyledons</taxon>
        <taxon>Gunneridae</taxon>
        <taxon>Pentapetalae</taxon>
        <taxon>rosids</taxon>
        <taxon>fabids</taxon>
        <taxon>Fabales</taxon>
        <taxon>Fabaceae</taxon>
        <taxon>Cercidoideae</taxon>
        <taxon>Cercideae</taxon>
        <taxon>Bauhiniinae</taxon>
        <taxon>Bauhinia</taxon>
    </lineage>
</organism>
<dbReference type="EMBL" id="CM039427">
    <property type="protein sequence ID" value="KAI4353149.1"/>
    <property type="molecule type" value="Genomic_DNA"/>
</dbReference>
<comment type="caution">
    <text evidence="1">The sequence shown here is derived from an EMBL/GenBank/DDBJ whole genome shotgun (WGS) entry which is preliminary data.</text>
</comment>
<protein>
    <submittedName>
        <fullName evidence="1">Uncharacterized protein</fullName>
    </submittedName>
</protein>